<feature type="compositionally biased region" description="Low complexity" evidence="1">
    <location>
        <begin position="85"/>
        <end position="94"/>
    </location>
</feature>
<keyword evidence="2" id="KW-0812">Transmembrane</keyword>
<feature type="region of interest" description="Disordered" evidence="1">
    <location>
        <begin position="76"/>
        <end position="97"/>
    </location>
</feature>
<evidence type="ECO:0000256" key="2">
    <source>
        <dbReference type="SAM" id="Phobius"/>
    </source>
</evidence>
<dbReference type="OrthoDB" id="7874065at2"/>
<gene>
    <name evidence="3" type="ORF">SAMN05216258_108313</name>
</gene>
<evidence type="ECO:0000313" key="3">
    <source>
        <dbReference type="EMBL" id="SFI67933.1"/>
    </source>
</evidence>
<reference evidence="3 4" key="1">
    <citation type="submission" date="2016-10" db="EMBL/GenBank/DDBJ databases">
        <authorList>
            <person name="de Groot N.N."/>
        </authorList>
    </citation>
    <scope>NUCLEOTIDE SEQUENCE [LARGE SCALE GENOMIC DNA]</scope>
    <source>
        <strain evidence="3 4">CGMCC 1.11030</strain>
    </source>
</reference>
<name>A0A1I3K5Z1_9RHOB</name>
<proteinExistence type="predicted"/>
<dbReference type="EMBL" id="FOQH01000008">
    <property type="protein sequence ID" value="SFI67933.1"/>
    <property type="molecule type" value="Genomic_DNA"/>
</dbReference>
<organism evidence="3 4">
    <name type="scientific">Albimonas pacifica</name>
    <dbReference type="NCBI Taxonomy" id="1114924"/>
    <lineage>
        <taxon>Bacteria</taxon>
        <taxon>Pseudomonadati</taxon>
        <taxon>Pseudomonadota</taxon>
        <taxon>Alphaproteobacteria</taxon>
        <taxon>Rhodobacterales</taxon>
        <taxon>Paracoccaceae</taxon>
        <taxon>Albimonas</taxon>
    </lineage>
</organism>
<protein>
    <submittedName>
        <fullName evidence="3">Uncharacterized protein</fullName>
    </submittedName>
</protein>
<dbReference type="STRING" id="1114924.SAMN05216258_108313"/>
<feature type="transmembrane region" description="Helical" evidence="2">
    <location>
        <begin position="102"/>
        <end position="119"/>
    </location>
</feature>
<keyword evidence="2" id="KW-1133">Transmembrane helix</keyword>
<evidence type="ECO:0000313" key="4">
    <source>
        <dbReference type="Proteomes" id="UP000199377"/>
    </source>
</evidence>
<sequence>MTVTDPIETEPAAPEAAPEIPRVIEFHQNTFKIKTMSLLSLLVAAWFLWIAVGAAFEGARPASLETAQPAIAELPAVEGPPAPAPEGEAAVPEAPAQPPSPLIAGVGGLMFAVMGLILFREGAKTTPILRLTPEGIEDRQFGFIPWAEVRNYRLVSSFFSPGFGYSLKKGVQPPRRVALFQFQKAMNAISGLPARCFRKQMVVGGCEQMLLGFQLHRPELEGKK</sequence>
<feature type="transmembrane region" description="Helical" evidence="2">
    <location>
        <begin position="38"/>
        <end position="56"/>
    </location>
</feature>
<evidence type="ECO:0000256" key="1">
    <source>
        <dbReference type="SAM" id="MobiDB-lite"/>
    </source>
</evidence>
<keyword evidence="2" id="KW-0472">Membrane</keyword>
<accession>A0A1I3K5Z1</accession>
<dbReference type="AlphaFoldDB" id="A0A1I3K5Z1"/>
<dbReference type="RefSeq" id="WP_092862118.1">
    <property type="nucleotide sequence ID" value="NZ_FOQH01000008.1"/>
</dbReference>
<keyword evidence="4" id="KW-1185">Reference proteome</keyword>
<dbReference type="Proteomes" id="UP000199377">
    <property type="component" value="Unassembled WGS sequence"/>
</dbReference>